<feature type="region of interest" description="Disordered" evidence="1">
    <location>
        <begin position="29"/>
        <end position="56"/>
    </location>
</feature>
<evidence type="ECO:0000256" key="2">
    <source>
        <dbReference type="SAM" id="SignalP"/>
    </source>
</evidence>
<feature type="chain" id="PRO_5023041795" description="Periplasmic repressor CpxP" evidence="2">
    <location>
        <begin position="26"/>
        <end position="300"/>
    </location>
</feature>
<dbReference type="RefSeq" id="WP_419194449.1">
    <property type="nucleotide sequence ID" value="NZ_SJPJ01000001.1"/>
</dbReference>
<reference evidence="3 4" key="1">
    <citation type="submission" date="2019-02" db="EMBL/GenBank/DDBJ databases">
        <title>Deep-cultivation of Planctomycetes and their phenomic and genomic characterization uncovers novel biology.</title>
        <authorList>
            <person name="Wiegand S."/>
            <person name="Jogler M."/>
            <person name="Boedeker C."/>
            <person name="Pinto D."/>
            <person name="Vollmers J."/>
            <person name="Rivas-Marin E."/>
            <person name="Kohn T."/>
            <person name="Peeters S.H."/>
            <person name="Heuer A."/>
            <person name="Rast P."/>
            <person name="Oberbeckmann S."/>
            <person name="Bunk B."/>
            <person name="Jeske O."/>
            <person name="Meyerdierks A."/>
            <person name="Storesund J.E."/>
            <person name="Kallscheuer N."/>
            <person name="Luecker S."/>
            <person name="Lage O.M."/>
            <person name="Pohl T."/>
            <person name="Merkel B.J."/>
            <person name="Hornburger P."/>
            <person name="Mueller R.-W."/>
            <person name="Bruemmer F."/>
            <person name="Labrenz M."/>
            <person name="Spormann A.M."/>
            <person name="Op Den Camp H."/>
            <person name="Overmann J."/>
            <person name="Amann R."/>
            <person name="Jetten M.S.M."/>
            <person name="Mascher T."/>
            <person name="Medema M.H."/>
            <person name="Devos D.P."/>
            <person name="Kaster A.-K."/>
            <person name="Ovreas L."/>
            <person name="Rohde M."/>
            <person name="Galperin M.Y."/>
            <person name="Jogler C."/>
        </authorList>
    </citation>
    <scope>NUCLEOTIDE SEQUENCE [LARGE SCALE GENOMIC DNA]</scope>
    <source>
        <strain evidence="3 4">CA13</strain>
    </source>
</reference>
<dbReference type="Proteomes" id="UP000315010">
    <property type="component" value="Unassembled WGS sequence"/>
</dbReference>
<feature type="region of interest" description="Disordered" evidence="1">
    <location>
        <begin position="169"/>
        <end position="191"/>
    </location>
</feature>
<evidence type="ECO:0000313" key="3">
    <source>
        <dbReference type="EMBL" id="TWT82102.1"/>
    </source>
</evidence>
<evidence type="ECO:0000256" key="1">
    <source>
        <dbReference type="SAM" id="MobiDB-lite"/>
    </source>
</evidence>
<protein>
    <recommendedName>
        <fullName evidence="5">Periplasmic repressor CpxP</fullName>
    </recommendedName>
</protein>
<dbReference type="AlphaFoldDB" id="A0A5C5Z3Z8"/>
<gene>
    <name evidence="3" type="ORF">CA13_35630</name>
</gene>
<name>A0A5C5Z3Z8_9BACT</name>
<organism evidence="3 4">
    <name type="scientific">Novipirellula herctigrandis</name>
    <dbReference type="NCBI Taxonomy" id="2527986"/>
    <lineage>
        <taxon>Bacteria</taxon>
        <taxon>Pseudomonadati</taxon>
        <taxon>Planctomycetota</taxon>
        <taxon>Planctomycetia</taxon>
        <taxon>Pirellulales</taxon>
        <taxon>Pirellulaceae</taxon>
        <taxon>Novipirellula</taxon>
    </lineage>
</organism>
<sequence length="300" mass="31857" precursor="true">MKRKLFVFSLFAAAAIALVAGDAFAQGGGGRGGRPGGGFGGGGFGGRGGGPGAGPGGGNQIIGLLMIEKVREEVSLDDDQAAALKKVREDSQSERPDFDFRNASEEERSKFFEKMQKERAEQASKVQSQIEQVLLPDQMDRLKEISLQVRGVMALSDPDVQSELGITSEQKEKLESVRNSAQEGMRDKMRDMRDLFQSGDSEKIQEAVAKVRKEIDGKVMDVLTGEQKSKFEKMKGEPFEMPEDFRGGGFMGRRSGGGGPGADGGGRPSGGRQGGGRQGGGRQGGRGTGNRPGQEAPEGN</sequence>
<keyword evidence="2" id="KW-0732">Signal</keyword>
<dbReference type="Gene3D" id="1.20.120.1490">
    <property type="match status" value="1"/>
</dbReference>
<dbReference type="GO" id="GO:0042597">
    <property type="term" value="C:periplasmic space"/>
    <property type="evidence" value="ECO:0007669"/>
    <property type="project" value="InterPro"/>
</dbReference>
<keyword evidence="4" id="KW-1185">Reference proteome</keyword>
<proteinExistence type="predicted"/>
<evidence type="ECO:0008006" key="5">
    <source>
        <dbReference type="Google" id="ProtNLM"/>
    </source>
</evidence>
<feature type="region of interest" description="Disordered" evidence="1">
    <location>
        <begin position="226"/>
        <end position="300"/>
    </location>
</feature>
<feature type="signal peptide" evidence="2">
    <location>
        <begin position="1"/>
        <end position="25"/>
    </location>
</feature>
<feature type="compositionally biased region" description="Gly residues" evidence="1">
    <location>
        <begin position="247"/>
        <end position="290"/>
    </location>
</feature>
<feature type="compositionally biased region" description="Basic and acidic residues" evidence="1">
    <location>
        <begin position="227"/>
        <end position="246"/>
    </location>
</feature>
<feature type="region of interest" description="Disordered" evidence="1">
    <location>
        <begin position="87"/>
        <end position="106"/>
    </location>
</feature>
<dbReference type="EMBL" id="SJPJ01000001">
    <property type="protein sequence ID" value="TWT82102.1"/>
    <property type="molecule type" value="Genomic_DNA"/>
</dbReference>
<accession>A0A5C5Z3Z8</accession>
<comment type="caution">
    <text evidence="3">The sequence shown here is derived from an EMBL/GenBank/DDBJ whole genome shotgun (WGS) entry which is preliminary data.</text>
</comment>
<evidence type="ECO:0000313" key="4">
    <source>
        <dbReference type="Proteomes" id="UP000315010"/>
    </source>
</evidence>